<dbReference type="OrthoDB" id="5593796at2759"/>
<proteinExistence type="predicted"/>
<feature type="compositionally biased region" description="Basic and acidic residues" evidence="1">
    <location>
        <begin position="40"/>
        <end position="75"/>
    </location>
</feature>
<comment type="caution">
    <text evidence="2">The sequence shown here is derived from an EMBL/GenBank/DDBJ whole genome shotgun (WGS) entry which is preliminary data.</text>
</comment>
<sequence length="136" mass="14383">MSDAASEALAREAAARSHCGCGHGHGAEPEPERVSGPQHSDPREDASADKQEATAHGGDHGHSHCGGHSHDHDQAHPGQVIQYKEAPPQFGLATHVDDIIHTEFRYVSGFRPFQFHAPGSCLEPLEAPGAGTQSSE</sequence>
<name>A0A9W8CX12_9FUNG</name>
<evidence type="ECO:0000313" key="2">
    <source>
        <dbReference type="EMBL" id="KAJ1733066.1"/>
    </source>
</evidence>
<evidence type="ECO:0000313" key="3">
    <source>
        <dbReference type="Proteomes" id="UP001143981"/>
    </source>
</evidence>
<dbReference type="Proteomes" id="UP001143981">
    <property type="component" value="Unassembled WGS sequence"/>
</dbReference>
<evidence type="ECO:0000256" key="1">
    <source>
        <dbReference type="SAM" id="MobiDB-lite"/>
    </source>
</evidence>
<dbReference type="AlphaFoldDB" id="A0A9W8CX12"/>
<keyword evidence="3" id="KW-1185">Reference proteome</keyword>
<gene>
    <name evidence="2" type="ORF">LPJ61_001735</name>
</gene>
<dbReference type="EMBL" id="JANBOI010000170">
    <property type="protein sequence ID" value="KAJ1733066.1"/>
    <property type="molecule type" value="Genomic_DNA"/>
</dbReference>
<reference evidence="2" key="1">
    <citation type="submission" date="2022-07" db="EMBL/GenBank/DDBJ databases">
        <title>Phylogenomic reconstructions and comparative analyses of Kickxellomycotina fungi.</title>
        <authorList>
            <person name="Reynolds N.K."/>
            <person name="Stajich J.E."/>
            <person name="Barry K."/>
            <person name="Grigoriev I.V."/>
            <person name="Crous P."/>
            <person name="Smith M.E."/>
        </authorList>
    </citation>
    <scope>NUCLEOTIDE SEQUENCE</scope>
    <source>
        <strain evidence="2">BCRC 34381</strain>
    </source>
</reference>
<protein>
    <submittedName>
        <fullName evidence="2">Uncharacterized protein</fullName>
    </submittedName>
</protein>
<feature type="region of interest" description="Disordered" evidence="1">
    <location>
        <begin position="1"/>
        <end position="81"/>
    </location>
</feature>
<organism evidence="2 3">
    <name type="scientific">Coemansia biformis</name>
    <dbReference type="NCBI Taxonomy" id="1286918"/>
    <lineage>
        <taxon>Eukaryota</taxon>
        <taxon>Fungi</taxon>
        <taxon>Fungi incertae sedis</taxon>
        <taxon>Zoopagomycota</taxon>
        <taxon>Kickxellomycotina</taxon>
        <taxon>Kickxellomycetes</taxon>
        <taxon>Kickxellales</taxon>
        <taxon>Kickxellaceae</taxon>
        <taxon>Coemansia</taxon>
    </lineage>
</organism>
<accession>A0A9W8CX12</accession>